<name>A0A075GEX4_9EURY</name>
<protein>
    <recommendedName>
        <fullName evidence="3">WD40 repeat domain-containing protein</fullName>
    </recommendedName>
</protein>
<keyword evidence="1" id="KW-0812">Transmembrane</keyword>
<accession>A0A075GEX4</accession>
<evidence type="ECO:0000313" key="2">
    <source>
        <dbReference type="EMBL" id="AIF02284.1"/>
    </source>
</evidence>
<sequence length="404" mass="42677">MAEPLAPSWLVTIGEYLQEESEKQWFWFSVFIVTLLVGAFWLEASLTLPGVEESPMLGEGETIEQVQWNDDGTEALILVGRADDSPLRFSTSTGLSVVDTGNAIPRYISTTNSGWLVSGDDGYLASFNGNTLNNIALNWDDEVAPNIISVASNDGDRGFIITKRGSLTQLHTFAEGEVSDGTTAPVDSTVMTSVHLSKRGHLAVVIGYDTDLGNPSFGPAGEVIIRADAVLGDAPTLALLHHGAGGAIHSAYFVNEGNWGDDVEMVIAGGTSTLLLLSDSTIIDLPGVGGSTAATIDENGVFWLARGNSLEILSISSDRAGVETHKISNSVAVDAKVGTSADGEVQFYGTGVDGYVGVLSFSPAASDDVSQSLALFGDLLFVIIVISCLVIIGHMFYVNELKPW</sequence>
<keyword evidence="1" id="KW-0472">Membrane</keyword>
<evidence type="ECO:0008006" key="3">
    <source>
        <dbReference type="Google" id="ProtNLM"/>
    </source>
</evidence>
<dbReference type="InterPro" id="IPR011041">
    <property type="entry name" value="Quinoprot_gluc/sorb_DH_b-prop"/>
</dbReference>
<dbReference type="SUPFAM" id="SSF50952">
    <property type="entry name" value="Soluble quinoprotein glucose dehydrogenase"/>
    <property type="match status" value="1"/>
</dbReference>
<reference evidence="2" key="1">
    <citation type="journal article" date="2014" name="Genome Biol. Evol.">
        <title>Pangenome evidence for extensive interdomain horizontal transfer affecting lineage core and shell genes in uncultured planktonic thaumarchaeota and euryarchaeota.</title>
        <authorList>
            <person name="Deschamps P."/>
            <person name="Zivanovic Y."/>
            <person name="Moreira D."/>
            <person name="Rodriguez-Valera F."/>
            <person name="Lopez-Garcia P."/>
        </authorList>
    </citation>
    <scope>NUCLEOTIDE SEQUENCE</scope>
</reference>
<evidence type="ECO:0000256" key="1">
    <source>
        <dbReference type="SAM" id="Phobius"/>
    </source>
</evidence>
<feature type="transmembrane region" description="Helical" evidence="1">
    <location>
        <begin position="25"/>
        <end position="42"/>
    </location>
</feature>
<organism evidence="2">
    <name type="scientific">uncultured marine group II/III euryarchaeote KM3_156_A06</name>
    <dbReference type="NCBI Taxonomy" id="1457899"/>
    <lineage>
        <taxon>Archaea</taxon>
        <taxon>Methanobacteriati</taxon>
        <taxon>Methanobacteriota</taxon>
        <taxon>environmental samples</taxon>
    </lineage>
</organism>
<feature type="transmembrane region" description="Helical" evidence="1">
    <location>
        <begin position="379"/>
        <end position="398"/>
    </location>
</feature>
<dbReference type="AlphaFoldDB" id="A0A075GEX4"/>
<proteinExistence type="predicted"/>
<keyword evidence="1" id="KW-1133">Transmembrane helix</keyword>
<dbReference type="EMBL" id="KF900645">
    <property type="protein sequence ID" value="AIF02284.1"/>
    <property type="molecule type" value="Genomic_DNA"/>
</dbReference>